<gene>
    <name evidence="10" type="ORF">MEUPH1_LOCUS24217</name>
</gene>
<feature type="domain" description="BED-type" evidence="9">
    <location>
        <begin position="5"/>
        <end position="61"/>
    </location>
</feature>
<dbReference type="AlphaFoldDB" id="A0AAV0XPH1"/>
<dbReference type="InterPro" id="IPR003656">
    <property type="entry name" value="Znf_BED"/>
</dbReference>
<evidence type="ECO:0000256" key="2">
    <source>
        <dbReference type="ARBA" id="ARBA00022723"/>
    </source>
</evidence>
<dbReference type="PROSITE" id="PS50808">
    <property type="entry name" value="ZF_BED"/>
    <property type="match status" value="1"/>
</dbReference>
<dbReference type="GO" id="GO:0003677">
    <property type="term" value="F:DNA binding"/>
    <property type="evidence" value="ECO:0007669"/>
    <property type="project" value="InterPro"/>
</dbReference>
<dbReference type="InterPro" id="IPR052035">
    <property type="entry name" value="ZnF_BED_domain_contain"/>
</dbReference>
<keyword evidence="2" id="KW-0479">Metal-binding</keyword>
<evidence type="ECO:0000259" key="9">
    <source>
        <dbReference type="PROSITE" id="PS50808"/>
    </source>
</evidence>
<sequence>MNTDRRKDDVWKYFIEVPQTKNTMKSKRSVCKKCKMEMNALVARMKTHYCETCCGLNLSENDLNSIDQSIDLPESSLEDTVEVIQPLQKQQFLANRSMTSSSSSINKFVVRTSEAHRRKLDMQVAKFIFGTNTLFRAVEHAEFLKLITMLRPGYTPPNRRKVSDELLNNVFDSFTLETQMQLNGKTVCMALDGWSNIRNESIVCVCVTDMINNVVYLIETIDTKDNSHTSDYLLCLTETPIEKCESFGCIIGSVVTDNAANMKKMRQELATSVDKTIFSKVNDVNVKHNSSIYLIKLKKIAISLDQVRKDNCTTGEACYIWLTLKAFFETEAYDMEVLEAFNHGFDMALTEYHYIANILDHRFIGSKLGQEQTDSAMDYIHHYHPNIMSEEMLTIAKRLHSTVASSAGIERIFSSFGIVHTTLRNRLGVEKSSKLVSVFKSLNPKQ</sequence>
<evidence type="ECO:0000256" key="3">
    <source>
        <dbReference type="ARBA" id="ARBA00022771"/>
    </source>
</evidence>
<comment type="caution">
    <text evidence="10">The sequence shown here is derived from an EMBL/GenBank/DDBJ whole genome shotgun (WGS) entry which is preliminary data.</text>
</comment>
<evidence type="ECO:0000256" key="8">
    <source>
        <dbReference type="PROSITE-ProRule" id="PRU00027"/>
    </source>
</evidence>
<dbReference type="InterPro" id="IPR012337">
    <property type="entry name" value="RNaseH-like_sf"/>
</dbReference>
<evidence type="ECO:0000256" key="6">
    <source>
        <dbReference type="ARBA" id="ARBA00023163"/>
    </source>
</evidence>
<dbReference type="PANTHER" id="PTHR46481">
    <property type="entry name" value="ZINC FINGER BED DOMAIN-CONTAINING PROTEIN 4"/>
    <property type="match status" value="1"/>
</dbReference>
<comment type="subcellular location">
    <subcellularLocation>
        <location evidence="1">Nucleus</location>
    </subcellularLocation>
</comment>
<protein>
    <recommendedName>
        <fullName evidence="9">BED-type domain-containing protein</fullName>
    </recommendedName>
</protein>
<keyword evidence="5" id="KW-0805">Transcription regulation</keyword>
<keyword evidence="11" id="KW-1185">Reference proteome</keyword>
<proteinExistence type="predicted"/>
<name>A0AAV0XPH1_9HEMI</name>
<evidence type="ECO:0000313" key="11">
    <source>
        <dbReference type="Proteomes" id="UP001160148"/>
    </source>
</evidence>
<dbReference type="EMBL" id="CARXXK010000162">
    <property type="protein sequence ID" value="CAI6370051.1"/>
    <property type="molecule type" value="Genomic_DNA"/>
</dbReference>
<evidence type="ECO:0000256" key="7">
    <source>
        <dbReference type="ARBA" id="ARBA00023242"/>
    </source>
</evidence>
<dbReference type="SUPFAM" id="SSF53098">
    <property type="entry name" value="Ribonuclease H-like"/>
    <property type="match status" value="1"/>
</dbReference>
<dbReference type="PANTHER" id="PTHR46481:SF10">
    <property type="entry name" value="ZINC FINGER BED DOMAIN-CONTAINING PROTEIN 39"/>
    <property type="match status" value="1"/>
</dbReference>
<reference evidence="10 11" key="1">
    <citation type="submission" date="2023-01" db="EMBL/GenBank/DDBJ databases">
        <authorList>
            <person name="Whitehead M."/>
        </authorList>
    </citation>
    <scope>NUCLEOTIDE SEQUENCE [LARGE SCALE GENOMIC DNA]</scope>
</reference>
<keyword evidence="4" id="KW-0862">Zinc</keyword>
<evidence type="ECO:0000256" key="4">
    <source>
        <dbReference type="ARBA" id="ARBA00022833"/>
    </source>
</evidence>
<evidence type="ECO:0000256" key="5">
    <source>
        <dbReference type="ARBA" id="ARBA00023015"/>
    </source>
</evidence>
<keyword evidence="6" id="KW-0804">Transcription</keyword>
<accession>A0AAV0XPH1</accession>
<keyword evidence="7" id="KW-0539">Nucleus</keyword>
<evidence type="ECO:0000256" key="1">
    <source>
        <dbReference type="ARBA" id="ARBA00004123"/>
    </source>
</evidence>
<organism evidence="10 11">
    <name type="scientific">Macrosiphum euphorbiae</name>
    <name type="common">potato aphid</name>
    <dbReference type="NCBI Taxonomy" id="13131"/>
    <lineage>
        <taxon>Eukaryota</taxon>
        <taxon>Metazoa</taxon>
        <taxon>Ecdysozoa</taxon>
        <taxon>Arthropoda</taxon>
        <taxon>Hexapoda</taxon>
        <taxon>Insecta</taxon>
        <taxon>Pterygota</taxon>
        <taxon>Neoptera</taxon>
        <taxon>Paraneoptera</taxon>
        <taxon>Hemiptera</taxon>
        <taxon>Sternorrhyncha</taxon>
        <taxon>Aphidomorpha</taxon>
        <taxon>Aphidoidea</taxon>
        <taxon>Aphididae</taxon>
        <taxon>Macrosiphini</taxon>
        <taxon>Macrosiphum</taxon>
    </lineage>
</organism>
<dbReference type="Proteomes" id="UP001160148">
    <property type="component" value="Unassembled WGS sequence"/>
</dbReference>
<evidence type="ECO:0000313" key="10">
    <source>
        <dbReference type="EMBL" id="CAI6370051.1"/>
    </source>
</evidence>
<dbReference type="GO" id="GO:0005634">
    <property type="term" value="C:nucleus"/>
    <property type="evidence" value="ECO:0007669"/>
    <property type="project" value="UniProtKB-SubCell"/>
</dbReference>
<keyword evidence="3 8" id="KW-0863">Zinc-finger</keyword>
<dbReference type="GO" id="GO:0008270">
    <property type="term" value="F:zinc ion binding"/>
    <property type="evidence" value="ECO:0007669"/>
    <property type="project" value="UniProtKB-KW"/>
</dbReference>